<dbReference type="AlphaFoldDB" id="A0A7W3TJT8"/>
<evidence type="ECO:0000313" key="2">
    <source>
        <dbReference type="EMBL" id="MBB1059541.1"/>
    </source>
</evidence>
<feature type="region of interest" description="Disordered" evidence="1">
    <location>
        <begin position="229"/>
        <end position="255"/>
    </location>
</feature>
<evidence type="ECO:0000313" key="3">
    <source>
        <dbReference type="Proteomes" id="UP000523196"/>
    </source>
</evidence>
<dbReference type="EMBL" id="JACHTF010000002">
    <property type="protein sequence ID" value="MBB1059541.1"/>
    <property type="molecule type" value="Genomic_DNA"/>
</dbReference>
<accession>A0A7W3TJT8</accession>
<reference evidence="2 3" key="1">
    <citation type="submission" date="2020-08" db="EMBL/GenBank/DDBJ databases">
        <authorList>
            <person name="Xu S."/>
            <person name="Li A."/>
        </authorList>
    </citation>
    <scope>NUCLEOTIDE SEQUENCE [LARGE SCALE GENOMIC DNA]</scope>
    <source>
        <strain evidence="2 3">119BY6-57</strain>
    </source>
</reference>
<feature type="compositionally biased region" description="Low complexity" evidence="1">
    <location>
        <begin position="244"/>
        <end position="255"/>
    </location>
</feature>
<protein>
    <submittedName>
        <fullName evidence="2">Uncharacterized protein</fullName>
    </submittedName>
</protein>
<proteinExistence type="predicted"/>
<organism evidence="2 3">
    <name type="scientific">Marilutibacter spongiae</name>
    <dbReference type="NCBI Taxonomy" id="2025720"/>
    <lineage>
        <taxon>Bacteria</taxon>
        <taxon>Pseudomonadati</taxon>
        <taxon>Pseudomonadota</taxon>
        <taxon>Gammaproteobacteria</taxon>
        <taxon>Lysobacterales</taxon>
        <taxon>Lysobacteraceae</taxon>
        <taxon>Marilutibacter</taxon>
    </lineage>
</organism>
<evidence type="ECO:0000256" key="1">
    <source>
        <dbReference type="SAM" id="MobiDB-lite"/>
    </source>
</evidence>
<sequence length="255" mass="27255">MLVVAGSVAASGGDIDPRVLAPDASVEGTDFGELTEHWWRWAESLPVAPYQDPDGRLCDLGQAGPVWFLAGTDGSFTARRECTIPADRHLLLPVINMLHSNPPRAPKGYVRRRCSELQAAAAVNNDGLNSAVVLIDGEPVRDVARYRVRSHGCFDMDEDREGANGAGDAGKRPGRLAAADGYWLLIRPLAPGRHTIVVGANYGVDADRSYGNMVQNFEYVLDVGGSVNTASRQRHGRGGERLAARAGPPGHAKAP</sequence>
<name>A0A7W3TJT8_9GAMM</name>
<comment type="caution">
    <text evidence="2">The sequence shown here is derived from an EMBL/GenBank/DDBJ whole genome shotgun (WGS) entry which is preliminary data.</text>
</comment>
<keyword evidence="3" id="KW-1185">Reference proteome</keyword>
<gene>
    <name evidence="2" type="ORF">H4F98_03025</name>
</gene>
<dbReference type="RefSeq" id="WP_182685176.1">
    <property type="nucleotide sequence ID" value="NZ_JACHTF010000002.1"/>
</dbReference>
<dbReference type="Proteomes" id="UP000523196">
    <property type="component" value="Unassembled WGS sequence"/>
</dbReference>